<dbReference type="OrthoDB" id="27447at2157"/>
<reference evidence="5 6" key="1">
    <citation type="submission" date="2018-10" db="EMBL/GenBank/DDBJ databases">
        <title>Natronolimnobius sp. XQ-INN 246 isolated from Inner Mongolia Autonomous Region of China.</title>
        <authorList>
            <person name="Xue Q."/>
        </authorList>
    </citation>
    <scope>NUCLEOTIDE SEQUENCE [LARGE SCALE GENOMIC DNA]</scope>
    <source>
        <strain evidence="5 6">XQ-INN 246</strain>
    </source>
</reference>
<accession>A0A4S3TLX7</accession>
<comment type="caution">
    <text evidence="5">The sequence shown here is derived from an EMBL/GenBank/DDBJ whole genome shotgun (WGS) entry which is preliminary data.</text>
</comment>
<gene>
    <name evidence="5" type="ORF">D8Y22_08285</name>
</gene>
<evidence type="ECO:0000313" key="5">
    <source>
        <dbReference type="EMBL" id="THE65204.1"/>
    </source>
</evidence>
<feature type="domain" description="HVO-0513-like N-terminal" evidence="4">
    <location>
        <begin position="30"/>
        <end position="149"/>
    </location>
</feature>
<dbReference type="Proteomes" id="UP000318864">
    <property type="component" value="Unassembled WGS sequence"/>
</dbReference>
<feature type="domain" description="HTH bat-type" evidence="3">
    <location>
        <begin position="161"/>
        <end position="212"/>
    </location>
</feature>
<evidence type="ECO:0000313" key="6">
    <source>
        <dbReference type="Proteomes" id="UP000318864"/>
    </source>
</evidence>
<dbReference type="PANTHER" id="PTHR34236">
    <property type="entry name" value="DIMETHYL SULFOXIDE REDUCTASE TRANSCRIPTIONAL ACTIVATOR"/>
    <property type="match status" value="1"/>
</dbReference>
<protein>
    <submittedName>
        <fullName evidence="5">Bacterio-opsin activator</fullName>
    </submittedName>
</protein>
<dbReference type="AlphaFoldDB" id="A0A4S3TLX7"/>
<organism evidence="5 6">
    <name type="scientific">Salinadaptatus halalkaliphilus</name>
    <dbReference type="NCBI Taxonomy" id="2419781"/>
    <lineage>
        <taxon>Archaea</taxon>
        <taxon>Methanobacteriati</taxon>
        <taxon>Methanobacteriota</taxon>
        <taxon>Stenosarchaea group</taxon>
        <taxon>Halobacteria</taxon>
        <taxon>Halobacteriales</taxon>
        <taxon>Natrialbaceae</taxon>
        <taxon>Salinadaptatus</taxon>
    </lineage>
</organism>
<keyword evidence="2" id="KW-0804">Transcription</keyword>
<evidence type="ECO:0000256" key="1">
    <source>
        <dbReference type="ARBA" id="ARBA00023015"/>
    </source>
</evidence>
<proteinExistence type="predicted"/>
<dbReference type="EMBL" id="RBZW01000021">
    <property type="protein sequence ID" value="THE65204.1"/>
    <property type="molecule type" value="Genomic_DNA"/>
</dbReference>
<dbReference type="RefSeq" id="WP_141464234.1">
    <property type="nucleotide sequence ID" value="NZ_RBZW01000021.1"/>
</dbReference>
<keyword evidence="6" id="KW-1185">Reference proteome</keyword>
<dbReference type="Pfam" id="PF24278">
    <property type="entry name" value="HVO_0513_N"/>
    <property type="match status" value="1"/>
</dbReference>
<dbReference type="PANTHER" id="PTHR34236:SF1">
    <property type="entry name" value="DIMETHYL SULFOXIDE REDUCTASE TRANSCRIPTIONAL ACTIVATOR"/>
    <property type="match status" value="1"/>
</dbReference>
<evidence type="ECO:0000259" key="4">
    <source>
        <dbReference type="Pfam" id="PF24278"/>
    </source>
</evidence>
<evidence type="ECO:0000256" key="2">
    <source>
        <dbReference type="ARBA" id="ARBA00023163"/>
    </source>
</evidence>
<dbReference type="InterPro" id="IPR056493">
    <property type="entry name" value="HVO_0513_N"/>
</dbReference>
<name>A0A4S3TLX7_9EURY</name>
<dbReference type="InterPro" id="IPR007050">
    <property type="entry name" value="HTH_bacterioopsin"/>
</dbReference>
<dbReference type="Pfam" id="PF04967">
    <property type="entry name" value="HTH_10"/>
    <property type="match status" value="1"/>
</dbReference>
<sequence>MKRVRITISPPDEYLPPVYRLLTREAPYLSNVRIVNWNVADPPVGFLLWVRGEYQRLGRALEEAVNVRDAELFPNGEDEAYCFLAADRSTPARLLFENFTRDDILTIPPIQCHDDGSSTFTLIGTDAAIQAAVEGVPAGVDVTVDAVGTGPVADETVIGALSARQREAVRAAVAVGYFDSPRGATIEAVANELNCATSTASEHLQKAESRVFSMLVAE</sequence>
<evidence type="ECO:0000259" key="3">
    <source>
        <dbReference type="Pfam" id="PF04967"/>
    </source>
</evidence>
<keyword evidence="1" id="KW-0805">Transcription regulation</keyword>